<evidence type="ECO:0000256" key="1">
    <source>
        <dbReference type="SAM" id="MobiDB-lite"/>
    </source>
</evidence>
<protein>
    <submittedName>
        <fullName evidence="2">Uncharacterized protein</fullName>
    </submittedName>
</protein>
<dbReference type="AlphaFoldDB" id="A0A8X8ZC64"/>
<proteinExistence type="predicted"/>
<comment type="caution">
    <text evidence="2">The sequence shown here is derived from an EMBL/GenBank/DDBJ whole genome shotgun (WGS) entry which is preliminary data.</text>
</comment>
<evidence type="ECO:0000313" key="3">
    <source>
        <dbReference type="Proteomes" id="UP000298416"/>
    </source>
</evidence>
<name>A0A8X8ZC64_SALSN</name>
<organism evidence="2">
    <name type="scientific">Salvia splendens</name>
    <name type="common">Scarlet sage</name>
    <dbReference type="NCBI Taxonomy" id="180675"/>
    <lineage>
        <taxon>Eukaryota</taxon>
        <taxon>Viridiplantae</taxon>
        <taxon>Streptophyta</taxon>
        <taxon>Embryophyta</taxon>
        <taxon>Tracheophyta</taxon>
        <taxon>Spermatophyta</taxon>
        <taxon>Magnoliopsida</taxon>
        <taxon>eudicotyledons</taxon>
        <taxon>Gunneridae</taxon>
        <taxon>Pentapetalae</taxon>
        <taxon>asterids</taxon>
        <taxon>lamiids</taxon>
        <taxon>Lamiales</taxon>
        <taxon>Lamiaceae</taxon>
        <taxon>Nepetoideae</taxon>
        <taxon>Mentheae</taxon>
        <taxon>Salviinae</taxon>
        <taxon>Salvia</taxon>
        <taxon>Salvia subgen. Calosphace</taxon>
        <taxon>core Calosphace</taxon>
    </lineage>
</organism>
<evidence type="ECO:0000313" key="2">
    <source>
        <dbReference type="EMBL" id="KAG6399287.1"/>
    </source>
</evidence>
<feature type="region of interest" description="Disordered" evidence="1">
    <location>
        <begin position="1"/>
        <end position="45"/>
    </location>
</feature>
<keyword evidence="3" id="KW-1185">Reference proteome</keyword>
<accession>A0A8X8ZC64</accession>
<dbReference type="EMBL" id="PNBA02000015">
    <property type="protein sequence ID" value="KAG6399287.1"/>
    <property type="molecule type" value="Genomic_DNA"/>
</dbReference>
<sequence>MSRASKWFRGLLSFKKPDPTAAPSQNPPSKKKWSFPKGKHRRRSHHHALVPGGYVDIDETSRQVIALATATAAVAAVAQLTSGGGFDRAWCPKRRRLFVPGGVCGCCDSIPFSCLSRNLLALSLSCYIAGNRSGNKSRRLEEITRIIED</sequence>
<gene>
    <name evidence="2" type="ORF">SASPL_140763</name>
</gene>
<reference evidence="2" key="1">
    <citation type="submission" date="2018-01" db="EMBL/GenBank/DDBJ databases">
        <authorList>
            <person name="Mao J.F."/>
        </authorList>
    </citation>
    <scope>NUCLEOTIDE SEQUENCE</scope>
    <source>
        <strain evidence="2">Huo1</strain>
        <tissue evidence="2">Leaf</tissue>
    </source>
</reference>
<reference evidence="2" key="2">
    <citation type="submission" date="2020-08" db="EMBL/GenBank/DDBJ databases">
        <title>Plant Genome Project.</title>
        <authorList>
            <person name="Zhang R.-G."/>
        </authorList>
    </citation>
    <scope>NUCLEOTIDE SEQUENCE</scope>
    <source>
        <strain evidence="2">Huo1</strain>
        <tissue evidence="2">Leaf</tissue>
    </source>
</reference>
<dbReference type="Proteomes" id="UP000298416">
    <property type="component" value="Unassembled WGS sequence"/>
</dbReference>
<feature type="compositionally biased region" description="Basic residues" evidence="1">
    <location>
        <begin position="29"/>
        <end position="45"/>
    </location>
</feature>